<dbReference type="SUPFAM" id="SSF51735">
    <property type="entry name" value="NAD(P)-binding Rossmann-fold domains"/>
    <property type="match status" value="1"/>
</dbReference>
<dbReference type="PANTHER" id="PTHR43677:SF4">
    <property type="entry name" value="QUINONE OXIDOREDUCTASE-LIKE PROTEIN 2"/>
    <property type="match status" value="1"/>
</dbReference>
<sequence>MAAMRSWHVWQHGEPRAALLLRETQEPEPAPGQLRIRVTATSCNFADVLLCRGKYQDKPDLPFTPGLETCGIVESVGDAAQAGLVGVRVVGQPVLPHGGFADVTVMDSATALTVPPGIPDATAATLHLTYLSAWLGLHRRGAMEAGDVVVITAAAGGVGFAAAQIAMAAGATVIGIVSSPEKKALLEAHGVPVVIDRSGGNVLAQVRAASPNGGADIVFESVGGDAYREATKYINFEGRIVVVGFAGGTVPQPYLNHALIKNYTLTGLHWGLYWKYRPDIVRDAQSDIFELFRRKKISPLISRTIALDDVADALQNLADGRTHGKSVMTL</sequence>
<dbReference type="Gene3D" id="3.40.50.720">
    <property type="entry name" value="NAD(P)-binding Rossmann-like Domain"/>
    <property type="match status" value="1"/>
</dbReference>
<dbReference type="Gene3D" id="3.90.180.10">
    <property type="entry name" value="Medium-chain alcohol dehydrogenases, catalytic domain"/>
    <property type="match status" value="1"/>
</dbReference>
<organism evidence="2">
    <name type="scientific">Rhodococcus sp. NS1</name>
    <dbReference type="NCBI Taxonomy" id="402236"/>
    <lineage>
        <taxon>Bacteria</taxon>
        <taxon>Bacillati</taxon>
        <taxon>Actinomycetota</taxon>
        <taxon>Actinomycetes</taxon>
        <taxon>Mycobacteriales</taxon>
        <taxon>Nocardiaceae</taxon>
        <taxon>Rhodococcus</taxon>
    </lineage>
</organism>
<proteinExistence type="predicted"/>
<geneLocation type="plasmid" evidence="2">
    <name>pNSL1</name>
</geneLocation>
<gene>
    <name evidence="2" type="ORF">LRS1606.67</name>
</gene>
<evidence type="ECO:0000313" key="2">
    <source>
        <dbReference type="EMBL" id="AIU93501.1"/>
    </source>
</evidence>
<protein>
    <recommendedName>
        <fullName evidence="1">Enoyl reductase (ER) domain-containing protein</fullName>
    </recommendedName>
</protein>
<feature type="domain" description="Enoyl reductase (ER)" evidence="1">
    <location>
        <begin position="16"/>
        <end position="328"/>
    </location>
</feature>
<dbReference type="InterPro" id="IPR013154">
    <property type="entry name" value="ADH-like_N"/>
</dbReference>
<dbReference type="EMBL" id="KJ605395">
    <property type="protein sequence ID" value="AIU93501.1"/>
    <property type="molecule type" value="Genomic_DNA"/>
</dbReference>
<reference evidence="2" key="1">
    <citation type="submission" date="2014-03" db="EMBL/GenBank/DDBJ databases">
        <authorList>
            <person name="Zhang G."/>
            <person name="Zhu L."/>
            <person name="Fang P."/>
        </authorList>
    </citation>
    <scope>NUCLEOTIDE SEQUENCE</scope>
    <source>
        <strain evidence="2">NS1</strain>
        <plasmid evidence="2">pNSL1</plasmid>
    </source>
</reference>
<dbReference type="GO" id="GO:0016491">
    <property type="term" value="F:oxidoreductase activity"/>
    <property type="evidence" value="ECO:0007669"/>
    <property type="project" value="InterPro"/>
</dbReference>
<dbReference type="InterPro" id="IPR013149">
    <property type="entry name" value="ADH-like_C"/>
</dbReference>
<dbReference type="Pfam" id="PF00107">
    <property type="entry name" value="ADH_zinc_N"/>
    <property type="match status" value="1"/>
</dbReference>
<dbReference type="InterPro" id="IPR011032">
    <property type="entry name" value="GroES-like_sf"/>
</dbReference>
<dbReference type="PANTHER" id="PTHR43677">
    <property type="entry name" value="SHORT-CHAIN DEHYDROGENASE/REDUCTASE"/>
    <property type="match status" value="1"/>
</dbReference>
<dbReference type="Pfam" id="PF08240">
    <property type="entry name" value="ADH_N"/>
    <property type="match status" value="1"/>
</dbReference>
<dbReference type="AlphaFoldDB" id="A0A097SPR2"/>
<dbReference type="CDD" id="cd08241">
    <property type="entry name" value="QOR1"/>
    <property type="match status" value="1"/>
</dbReference>
<evidence type="ECO:0000259" key="1">
    <source>
        <dbReference type="SMART" id="SM00829"/>
    </source>
</evidence>
<keyword evidence="2" id="KW-0614">Plasmid</keyword>
<dbReference type="SMART" id="SM00829">
    <property type="entry name" value="PKS_ER"/>
    <property type="match status" value="1"/>
</dbReference>
<dbReference type="InterPro" id="IPR020843">
    <property type="entry name" value="ER"/>
</dbReference>
<name>A0A097SPR2_9NOCA</name>
<dbReference type="InterPro" id="IPR051397">
    <property type="entry name" value="Zn-ADH-like_protein"/>
</dbReference>
<dbReference type="SUPFAM" id="SSF50129">
    <property type="entry name" value="GroES-like"/>
    <property type="match status" value="1"/>
</dbReference>
<accession>A0A097SPR2</accession>
<dbReference type="InterPro" id="IPR036291">
    <property type="entry name" value="NAD(P)-bd_dom_sf"/>
</dbReference>